<dbReference type="Pfam" id="PF07690">
    <property type="entry name" value="MFS_1"/>
    <property type="match status" value="1"/>
</dbReference>
<feature type="transmembrane region" description="Helical" evidence="5">
    <location>
        <begin position="286"/>
        <end position="309"/>
    </location>
</feature>
<feature type="transmembrane region" description="Helical" evidence="5">
    <location>
        <begin position="107"/>
        <end position="129"/>
    </location>
</feature>
<feature type="transmembrane region" description="Helical" evidence="5">
    <location>
        <begin position="12"/>
        <end position="31"/>
    </location>
</feature>
<keyword evidence="8" id="KW-1185">Reference proteome</keyword>
<reference evidence="7 8" key="1">
    <citation type="submission" date="2024-03" db="EMBL/GenBank/DDBJ databases">
        <title>Draft genome sequence of Pseudonocardia sp. DW16-2.</title>
        <authorList>
            <person name="Duangmal K."/>
        </authorList>
    </citation>
    <scope>NUCLEOTIDE SEQUENCE [LARGE SCALE GENOMIC DNA]</scope>
    <source>
        <strain evidence="7 8">DW16-2</strain>
    </source>
</reference>
<dbReference type="Gene3D" id="1.20.1250.20">
    <property type="entry name" value="MFS general substrate transporter like domains"/>
    <property type="match status" value="2"/>
</dbReference>
<organism evidence="7 8">
    <name type="scientific">Pseudonocardia spirodelae</name>
    <dbReference type="NCBI Taxonomy" id="3133431"/>
    <lineage>
        <taxon>Bacteria</taxon>
        <taxon>Bacillati</taxon>
        <taxon>Actinomycetota</taxon>
        <taxon>Actinomycetes</taxon>
        <taxon>Pseudonocardiales</taxon>
        <taxon>Pseudonocardiaceae</taxon>
        <taxon>Pseudonocardia</taxon>
    </lineage>
</organism>
<feature type="transmembrane region" description="Helical" evidence="5">
    <location>
        <begin position="245"/>
        <end position="265"/>
    </location>
</feature>
<keyword evidence="3 5" id="KW-1133">Transmembrane helix</keyword>
<feature type="transmembrane region" description="Helical" evidence="5">
    <location>
        <begin position="51"/>
        <end position="69"/>
    </location>
</feature>
<evidence type="ECO:0000256" key="2">
    <source>
        <dbReference type="ARBA" id="ARBA00022692"/>
    </source>
</evidence>
<dbReference type="RefSeq" id="WP_340289842.1">
    <property type="nucleotide sequence ID" value="NZ_JBBJUP010000008.1"/>
</dbReference>
<keyword evidence="4 5" id="KW-0472">Membrane</keyword>
<dbReference type="PANTHER" id="PTHR23527">
    <property type="entry name" value="BLL3282 PROTEIN"/>
    <property type="match status" value="1"/>
</dbReference>
<accession>A0ABU8T6X2</accession>
<name>A0ABU8T6X2_9PSEU</name>
<evidence type="ECO:0000256" key="4">
    <source>
        <dbReference type="ARBA" id="ARBA00023136"/>
    </source>
</evidence>
<feature type="transmembrane region" description="Helical" evidence="5">
    <location>
        <begin position="370"/>
        <end position="390"/>
    </location>
</feature>
<keyword evidence="2 5" id="KW-0812">Transmembrane</keyword>
<feature type="transmembrane region" description="Helical" evidence="5">
    <location>
        <begin position="81"/>
        <end position="101"/>
    </location>
</feature>
<dbReference type="Proteomes" id="UP001364211">
    <property type="component" value="Unassembled WGS sequence"/>
</dbReference>
<evidence type="ECO:0000313" key="8">
    <source>
        <dbReference type="Proteomes" id="UP001364211"/>
    </source>
</evidence>
<protein>
    <submittedName>
        <fullName evidence="7">MFS transporter</fullName>
    </submittedName>
</protein>
<feature type="transmembrane region" description="Helical" evidence="5">
    <location>
        <begin position="173"/>
        <end position="192"/>
    </location>
</feature>
<dbReference type="InterPro" id="IPR020846">
    <property type="entry name" value="MFS_dom"/>
</dbReference>
<evidence type="ECO:0000256" key="5">
    <source>
        <dbReference type="SAM" id="Phobius"/>
    </source>
</evidence>
<dbReference type="InterPro" id="IPR036259">
    <property type="entry name" value="MFS_trans_sf"/>
</dbReference>
<comment type="caution">
    <text evidence="7">The sequence shown here is derived from an EMBL/GenBank/DDBJ whole genome shotgun (WGS) entry which is preliminary data.</text>
</comment>
<evidence type="ECO:0000256" key="3">
    <source>
        <dbReference type="ARBA" id="ARBA00022989"/>
    </source>
</evidence>
<feature type="domain" description="Major facilitator superfamily (MFS) profile" evidence="6">
    <location>
        <begin position="12"/>
        <end position="395"/>
    </location>
</feature>
<dbReference type="InterPro" id="IPR052952">
    <property type="entry name" value="MFS-Transporter"/>
</dbReference>
<dbReference type="InterPro" id="IPR011701">
    <property type="entry name" value="MFS"/>
</dbReference>
<sequence>MTVADVTRTRRRWLVLAVGVFAQTAACSFVYGLPFVVPLLRDTAGLSLAQVGAYVGAPTVGLLCTLVLWGAAADRSGERGVMTIGLAVCAVAVAGAALLPLGPGPVLLVLLGLGGAGAASVFAASGRMVMGWFAAHERGTAMGIRQTSQPLGVAVAGLTLPTLAAAVGPFRALLLPAALCVVAAVLVATLAPDPPRAPRPAGAAPERSPYRTAVLWRVHGASALLVVSQFAVASFATEYLVREQGWHVAAAGAFVAGGQIAGAVGRIATGAWSDRAGSRLRPMRQVALAATAVLLLFALGDAVAGWLAVTMLAVGAVVTVAPNGLAFTSTAELAGPSWSGRALGVQNTGQNAVASVVPVALGALVGATGYAAAFAIAAVAPLAAAAVTPVRDERNGARRAERVSG</sequence>
<feature type="transmembrane region" description="Helical" evidence="5">
    <location>
        <begin position="150"/>
        <end position="167"/>
    </location>
</feature>
<dbReference type="PANTHER" id="PTHR23527:SF1">
    <property type="entry name" value="BLL3282 PROTEIN"/>
    <property type="match status" value="1"/>
</dbReference>
<dbReference type="EMBL" id="JBBJUP010000008">
    <property type="protein sequence ID" value="MEJ8279714.1"/>
    <property type="molecule type" value="Genomic_DNA"/>
</dbReference>
<dbReference type="SUPFAM" id="SSF103473">
    <property type="entry name" value="MFS general substrate transporter"/>
    <property type="match status" value="1"/>
</dbReference>
<evidence type="ECO:0000256" key="1">
    <source>
        <dbReference type="ARBA" id="ARBA00004651"/>
    </source>
</evidence>
<dbReference type="PROSITE" id="PS50850">
    <property type="entry name" value="MFS"/>
    <property type="match status" value="1"/>
</dbReference>
<gene>
    <name evidence="7" type="ORF">WJX68_12295</name>
</gene>
<proteinExistence type="predicted"/>
<evidence type="ECO:0000259" key="6">
    <source>
        <dbReference type="PROSITE" id="PS50850"/>
    </source>
</evidence>
<evidence type="ECO:0000313" key="7">
    <source>
        <dbReference type="EMBL" id="MEJ8279714.1"/>
    </source>
</evidence>
<feature type="transmembrane region" description="Helical" evidence="5">
    <location>
        <begin position="213"/>
        <end position="233"/>
    </location>
</feature>
<comment type="subcellular location">
    <subcellularLocation>
        <location evidence="1">Cell membrane</location>
        <topology evidence="1">Multi-pass membrane protein</topology>
    </subcellularLocation>
</comment>